<organism evidence="2 3">
    <name type="scientific">Fuscovulum blasticum DSM 2131</name>
    <dbReference type="NCBI Taxonomy" id="1188250"/>
    <lineage>
        <taxon>Bacteria</taxon>
        <taxon>Pseudomonadati</taxon>
        <taxon>Pseudomonadota</taxon>
        <taxon>Alphaproteobacteria</taxon>
        <taxon>Rhodobacterales</taxon>
        <taxon>Paracoccaceae</taxon>
        <taxon>Pseudogemmobacter</taxon>
    </lineage>
</organism>
<feature type="compositionally biased region" description="Polar residues" evidence="1">
    <location>
        <begin position="1"/>
        <end position="18"/>
    </location>
</feature>
<evidence type="ECO:0000313" key="2">
    <source>
        <dbReference type="EMBL" id="PTE13315.1"/>
    </source>
</evidence>
<gene>
    <name evidence="2" type="ORF">C5F44_14205</name>
</gene>
<feature type="region of interest" description="Disordered" evidence="1">
    <location>
        <begin position="1"/>
        <end position="52"/>
    </location>
</feature>
<name>A0A2T4J629_FUSBL</name>
<proteinExistence type="predicted"/>
<comment type="caution">
    <text evidence="2">The sequence shown here is derived from an EMBL/GenBank/DDBJ whole genome shotgun (WGS) entry which is preliminary data.</text>
</comment>
<sequence>MLTLGTSPHLTAGQSNSAAIAVRGGARAEPATAPETGRPVAPASDTTKAATGLTEDNYQIEMARARAEAAQRAYLMASLAAGLNPLNDPVP</sequence>
<evidence type="ECO:0000313" key="3">
    <source>
        <dbReference type="Proteomes" id="UP000241362"/>
    </source>
</evidence>
<dbReference type="Proteomes" id="UP000241362">
    <property type="component" value="Unassembled WGS sequence"/>
</dbReference>
<keyword evidence="3" id="KW-1185">Reference proteome</keyword>
<dbReference type="AlphaFoldDB" id="A0A2T4J629"/>
<protein>
    <submittedName>
        <fullName evidence="2">Uncharacterized protein</fullName>
    </submittedName>
</protein>
<evidence type="ECO:0000256" key="1">
    <source>
        <dbReference type="SAM" id="MobiDB-lite"/>
    </source>
</evidence>
<dbReference type="EMBL" id="PZKE01000015">
    <property type="protein sequence ID" value="PTE13315.1"/>
    <property type="molecule type" value="Genomic_DNA"/>
</dbReference>
<reference evidence="2 3" key="1">
    <citation type="submission" date="2018-03" db="EMBL/GenBank/DDBJ databases">
        <title>Rhodobacter blasticus.</title>
        <authorList>
            <person name="Meyer T.E."/>
            <person name="Miller S."/>
            <person name="Lodha T."/>
            <person name="Gandham S."/>
            <person name="Chintalapati S."/>
            <person name="Chintalapati V.R."/>
        </authorList>
    </citation>
    <scope>NUCLEOTIDE SEQUENCE [LARGE SCALE GENOMIC DNA]</scope>
    <source>
        <strain evidence="2 3">DSM 2131</strain>
    </source>
</reference>
<accession>A0A2T4J629</accession>